<dbReference type="CDD" id="cd03250">
    <property type="entry name" value="ABCC_MRP_domain1"/>
    <property type="match status" value="1"/>
</dbReference>
<evidence type="ECO:0000256" key="5">
    <source>
        <dbReference type="ARBA" id="ARBA00022840"/>
    </source>
</evidence>
<gene>
    <name evidence="9" type="ORF">B4U79_15007</name>
</gene>
<proteinExistence type="predicted"/>
<comment type="subcellular location">
    <subcellularLocation>
        <location evidence="1">Membrane</location>
        <topology evidence="1">Multi-pass membrane protein</topology>
    </subcellularLocation>
</comment>
<evidence type="ECO:0000256" key="7">
    <source>
        <dbReference type="ARBA" id="ARBA00023136"/>
    </source>
</evidence>
<evidence type="ECO:0000313" key="10">
    <source>
        <dbReference type="Proteomes" id="UP000285301"/>
    </source>
</evidence>
<dbReference type="STRING" id="1965070.A0A3S3NQN5"/>
<evidence type="ECO:0000256" key="1">
    <source>
        <dbReference type="ARBA" id="ARBA00004141"/>
    </source>
</evidence>
<dbReference type="Pfam" id="PF00005">
    <property type="entry name" value="ABC_tran"/>
    <property type="match status" value="1"/>
</dbReference>
<protein>
    <submittedName>
        <fullName evidence="9">Canalicular multispecific organic anion transporter 2-like protein</fullName>
    </submittedName>
</protein>
<dbReference type="GO" id="GO:0016020">
    <property type="term" value="C:membrane"/>
    <property type="evidence" value="ECO:0007669"/>
    <property type="project" value="UniProtKB-SubCell"/>
</dbReference>
<dbReference type="GO" id="GO:0005524">
    <property type="term" value="F:ATP binding"/>
    <property type="evidence" value="ECO:0007669"/>
    <property type="project" value="UniProtKB-KW"/>
</dbReference>
<evidence type="ECO:0000256" key="2">
    <source>
        <dbReference type="ARBA" id="ARBA00022448"/>
    </source>
</evidence>
<dbReference type="SMART" id="SM00382">
    <property type="entry name" value="AAA"/>
    <property type="match status" value="1"/>
</dbReference>
<dbReference type="InterPro" id="IPR017871">
    <property type="entry name" value="ABC_transporter-like_CS"/>
</dbReference>
<dbReference type="OrthoDB" id="10065830at2759"/>
<dbReference type="GO" id="GO:0016887">
    <property type="term" value="F:ATP hydrolysis activity"/>
    <property type="evidence" value="ECO:0007669"/>
    <property type="project" value="InterPro"/>
</dbReference>
<keyword evidence="6" id="KW-1133">Transmembrane helix</keyword>
<keyword evidence="5" id="KW-0067">ATP-binding</keyword>
<keyword evidence="3" id="KW-0812">Transmembrane</keyword>
<dbReference type="AlphaFoldDB" id="A0A3S3NQN5"/>
<dbReference type="PANTHER" id="PTHR24223">
    <property type="entry name" value="ATP-BINDING CASSETTE SUB-FAMILY C"/>
    <property type="match status" value="1"/>
</dbReference>
<name>A0A3S3NQN5_9ACAR</name>
<dbReference type="PROSITE" id="PS00211">
    <property type="entry name" value="ABC_TRANSPORTER_1"/>
    <property type="match status" value="1"/>
</dbReference>
<accession>A0A3S3NQN5</accession>
<dbReference type="EMBL" id="NCKU01005785">
    <property type="protein sequence ID" value="RWS04172.1"/>
    <property type="molecule type" value="Genomic_DNA"/>
</dbReference>
<dbReference type="InterPro" id="IPR003593">
    <property type="entry name" value="AAA+_ATPase"/>
</dbReference>
<keyword evidence="7" id="KW-0472">Membrane</keyword>
<evidence type="ECO:0000256" key="3">
    <source>
        <dbReference type="ARBA" id="ARBA00022692"/>
    </source>
</evidence>
<dbReference type="Gene3D" id="3.40.50.300">
    <property type="entry name" value="P-loop containing nucleotide triphosphate hydrolases"/>
    <property type="match status" value="1"/>
</dbReference>
<dbReference type="FunFam" id="3.40.50.300:FF:000997">
    <property type="entry name" value="Multidrug resistance-associated protein 1"/>
    <property type="match status" value="1"/>
</dbReference>
<dbReference type="PANTHER" id="PTHR24223:SF441">
    <property type="match status" value="1"/>
</dbReference>
<sequence length="341" mass="38539">MINSYEKLNAESIVISLLICRRFNGLIAGLPDILHSYTKMKISLRRLVSVLNETEFENIENDLIEDDIDIRATSASFRWNSSQAYNTLNDISVEIKKNSLVVIIGPVGSGKSSFLSALMGNMNKTSGFLTKNKRSTFSFVSQDAWILNSTIRENITFMQQFDDHWYKTVLKACALDVDIKTLPNYDFYAIADNGENLSGGQKQRLNIARAVYRNSDVYLFDDPLSAVDGTVAKHIFTRVFGSSGLLRTKTRIIVTHSSLFLPQADFIFVMDAGCIVASGTYKSLIEQGYLKENSNENISEKEIDEKNLEDSEVDEVNKNDFEKINDEVGRPLQCWDLMRVK</sequence>
<dbReference type="InterPro" id="IPR027417">
    <property type="entry name" value="P-loop_NTPase"/>
</dbReference>
<dbReference type="GO" id="GO:0042626">
    <property type="term" value="F:ATPase-coupled transmembrane transporter activity"/>
    <property type="evidence" value="ECO:0007669"/>
    <property type="project" value="TreeGrafter"/>
</dbReference>
<dbReference type="Proteomes" id="UP000285301">
    <property type="component" value="Unassembled WGS sequence"/>
</dbReference>
<organism evidence="9 10">
    <name type="scientific">Dinothrombium tinctorium</name>
    <dbReference type="NCBI Taxonomy" id="1965070"/>
    <lineage>
        <taxon>Eukaryota</taxon>
        <taxon>Metazoa</taxon>
        <taxon>Ecdysozoa</taxon>
        <taxon>Arthropoda</taxon>
        <taxon>Chelicerata</taxon>
        <taxon>Arachnida</taxon>
        <taxon>Acari</taxon>
        <taxon>Acariformes</taxon>
        <taxon>Trombidiformes</taxon>
        <taxon>Prostigmata</taxon>
        <taxon>Anystina</taxon>
        <taxon>Parasitengona</taxon>
        <taxon>Trombidioidea</taxon>
        <taxon>Trombidiidae</taxon>
        <taxon>Dinothrombium</taxon>
    </lineage>
</organism>
<evidence type="ECO:0000256" key="4">
    <source>
        <dbReference type="ARBA" id="ARBA00022741"/>
    </source>
</evidence>
<reference evidence="9 10" key="1">
    <citation type="journal article" date="2018" name="Gigascience">
        <title>Genomes of trombidid mites reveal novel predicted allergens and laterally-transferred genes associated with secondary metabolism.</title>
        <authorList>
            <person name="Dong X."/>
            <person name="Chaisiri K."/>
            <person name="Xia D."/>
            <person name="Armstrong S.D."/>
            <person name="Fang Y."/>
            <person name="Donnelly M.J."/>
            <person name="Kadowaki T."/>
            <person name="McGarry J.W."/>
            <person name="Darby A.C."/>
            <person name="Makepeace B.L."/>
        </authorList>
    </citation>
    <scope>NUCLEOTIDE SEQUENCE [LARGE SCALE GENOMIC DNA]</scope>
    <source>
        <strain evidence="9">UoL-WK</strain>
    </source>
</reference>
<evidence type="ECO:0000256" key="6">
    <source>
        <dbReference type="ARBA" id="ARBA00022989"/>
    </source>
</evidence>
<keyword evidence="2" id="KW-0813">Transport</keyword>
<keyword evidence="10" id="KW-1185">Reference proteome</keyword>
<dbReference type="PROSITE" id="PS50893">
    <property type="entry name" value="ABC_TRANSPORTER_2"/>
    <property type="match status" value="1"/>
</dbReference>
<evidence type="ECO:0000313" key="9">
    <source>
        <dbReference type="EMBL" id="RWS04172.1"/>
    </source>
</evidence>
<comment type="caution">
    <text evidence="9">The sequence shown here is derived from an EMBL/GenBank/DDBJ whole genome shotgun (WGS) entry which is preliminary data.</text>
</comment>
<dbReference type="InterPro" id="IPR050173">
    <property type="entry name" value="ABC_transporter_C-like"/>
</dbReference>
<keyword evidence="4" id="KW-0547">Nucleotide-binding</keyword>
<evidence type="ECO:0000259" key="8">
    <source>
        <dbReference type="PROSITE" id="PS50893"/>
    </source>
</evidence>
<feature type="domain" description="ABC transporter" evidence="8">
    <location>
        <begin position="70"/>
        <end position="297"/>
    </location>
</feature>
<dbReference type="SUPFAM" id="SSF52540">
    <property type="entry name" value="P-loop containing nucleoside triphosphate hydrolases"/>
    <property type="match status" value="1"/>
</dbReference>
<dbReference type="InterPro" id="IPR003439">
    <property type="entry name" value="ABC_transporter-like_ATP-bd"/>
</dbReference>